<dbReference type="GO" id="GO:0071555">
    <property type="term" value="P:cell wall organization"/>
    <property type="evidence" value="ECO:0007669"/>
    <property type="project" value="UniProtKB-UniRule"/>
</dbReference>
<dbReference type="PANTHER" id="PTHR30582:SF24">
    <property type="entry name" value="L,D-TRANSPEPTIDASE ERFK_SRFK-RELATED"/>
    <property type="match status" value="1"/>
</dbReference>
<feature type="signal peptide" evidence="10">
    <location>
        <begin position="1"/>
        <end position="23"/>
    </location>
</feature>
<dbReference type="RefSeq" id="WP_055038796.1">
    <property type="nucleotide sequence ID" value="NZ_AP014854.2"/>
</dbReference>
<keyword evidence="4 13" id="KW-0808">Transferase</keyword>
<keyword evidence="6 9" id="KW-0133">Cell shape</keyword>
<evidence type="ECO:0000256" key="10">
    <source>
        <dbReference type="SAM" id="SignalP"/>
    </source>
</evidence>
<evidence type="ECO:0000313" key="14">
    <source>
        <dbReference type="Proteomes" id="UP000065734"/>
    </source>
</evidence>
<dbReference type="FunFam" id="2.40.440.10:FF:000002">
    <property type="entry name" value="L,D-transpeptidase ErfK/SrfK"/>
    <property type="match status" value="1"/>
</dbReference>
<evidence type="ECO:0000313" key="13">
    <source>
        <dbReference type="EMBL" id="CUU42339.1"/>
    </source>
</evidence>
<reference evidence="14" key="3">
    <citation type="journal article" date="2016" name="Genome Announc.">
        <title>Revised genome sequence of the purple photosynthetic bacterium Blastochloris viridis.</title>
        <authorList>
            <person name="Liu L.N."/>
            <person name="Faulkner M."/>
            <person name="Liu X."/>
            <person name="Huang F."/>
            <person name="Darby A.C."/>
            <person name="Hall N."/>
        </authorList>
    </citation>
    <scope>NUCLEOTIDE SEQUENCE [LARGE SCALE GENOMIC DNA]</scope>
    <source>
        <strain evidence="14">ATCC 19567 / DSM 133 / F</strain>
    </source>
</reference>
<name>A0A0H5BH39_BLAVI</name>
<dbReference type="STRING" id="1079.BVIR_1903"/>
<evidence type="ECO:0000256" key="6">
    <source>
        <dbReference type="ARBA" id="ARBA00022960"/>
    </source>
</evidence>
<dbReference type="EMBL" id="AP014854">
    <property type="protein sequence ID" value="BAS00435.1"/>
    <property type="molecule type" value="Genomic_DNA"/>
</dbReference>
<dbReference type="PATRIC" id="fig|1079.6.peg.1968"/>
<evidence type="ECO:0000256" key="2">
    <source>
        <dbReference type="ARBA" id="ARBA00005992"/>
    </source>
</evidence>
<accession>A0A0H5BH39</accession>
<dbReference type="EC" id="2.-.-.-" evidence="13"/>
<feature type="chain" id="PRO_5014229152" evidence="10">
    <location>
        <begin position="24"/>
        <end position="204"/>
    </location>
</feature>
<organism evidence="13 14">
    <name type="scientific">Blastochloris viridis</name>
    <name type="common">Rhodopseudomonas viridis</name>
    <dbReference type="NCBI Taxonomy" id="1079"/>
    <lineage>
        <taxon>Bacteria</taxon>
        <taxon>Pseudomonadati</taxon>
        <taxon>Pseudomonadota</taxon>
        <taxon>Alphaproteobacteria</taxon>
        <taxon>Hyphomicrobiales</taxon>
        <taxon>Blastochloridaceae</taxon>
        <taxon>Blastochloris</taxon>
    </lineage>
</organism>
<dbReference type="GO" id="GO:0008360">
    <property type="term" value="P:regulation of cell shape"/>
    <property type="evidence" value="ECO:0007669"/>
    <property type="project" value="UniProtKB-UniRule"/>
</dbReference>
<dbReference type="InterPro" id="IPR038063">
    <property type="entry name" value="Transpep_catalytic_dom"/>
</dbReference>
<evidence type="ECO:0000256" key="7">
    <source>
        <dbReference type="ARBA" id="ARBA00022984"/>
    </source>
</evidence>
<dbReference type="GO" id="GO:0005576">
    <property type="term" value="C:extracellular region"/>
    <property type="evidence" value="ECO:0007669"/>
    <property type="project" value="TreeGrafter"/>
</dbReference>
<dbReference type="GO" id="GO:0071972">
    <property type="term" value="F:peptidoglycan L,D-transpeptidase activity"/>
    <property type="evidence" value="ECO:0007669"/>
    <property type="project" value="TreeGrafter"/>
</dbReference>
<feature type="active site" description="Nucleophile" evidence="9">
    <location>
        <position position="180"/>
    </location>
</feature>
<proteinExistence type="inferred from homology"/>
<comment type="pathway">
    <text evidence="1 9">Cell wall biogenesis; peptidoglycan biosynthesis.</text>
</comment>
<evidence type="ECO:0000313" key="12">
    <source>
        <dbReference type="EMBL" id="BAS00435.1"/>
    </source>
</evidence>
<protein>
    <submittedName>
        <fullName evidence="12">ErfK/YbiS/YcfS/YnhG protein family protein</fullName>
    </submittedName>
    <submittedName>
        <fullName evidence="13">Putative L,D-transpeptidase YbiS</fullName>
        <ecNumber evidence="13">2.-.-.-</ecNumber>
    </submittedName>
</protein>
<dbReference type="CDD" id="cd16913">
    <property type="entry name" value="YkuD_like"/>
    <property type="match status" value="1"/>
</dbReference>
<dbReference type="GO" id="GO:0018104">
    <property type="term" value="P:peptidoglycan-protein cross-linking"/>
    <property type="evidence" value="ECO:0007669"/>
    <property type="project" value="TreeGrafter"/>
</dbReference>
<evidence type="ECO:0000256" key="5">
    <source>
        <dbReference type="ARBA" id="ARBA00022801"/>
    </source>
</evidence>
<reference evidence="13" key="2">
    <citation type="submission" date="2015-11" db="EMBL/GenBank/DDBJ databases">
        <authorList>
            <person name="Zhang Y."/>
            <person name="Guo Z."/>
        </authorList>
    </citation>
    <scope>NUCLEOTIDE SEQUENCE</scope>
    <source>
        <strain evidence="13">1</strain>
    </source>
</reference>
<dbReference type="UniPathway" id="UPA00219"/>
<dbReference type="SUPFAM" id="SSF141523">
    <property type="entry name" value="L,D-transpeptidase catalytic domain-like"/>
    <property type="match status" value="1"/>
</dbReference>
<sequence length="204" mass="22518">MLMRIAGALLAAALAAGCNSVSYDPVPESNFTSRDKQEFSRQSFTNVLPEPEHLRQIVTDPTREKPGTIVVDTQNRWLYFVLPEGKAIRYGVATGKEAFAWSGVAKVGRKEQWPGWTPTEGIHSRMRQAGFRLPSHMPGSAENPLGARALYLYENGRDTLFRIHGTNEPELIGSAVSSGCIRMLNADVIDLFNRTPMGAKVIVM</sequence>
<keyword evidence="5" id="KW-0378">Hydrolase</keyword>
<evidence type="ECO:0000256" key="8">
    <source>
        <dbReference type="ARBA" id="ARBA00023316"/>
    </source>
</evidence>
<dbReference type="Proteomes" id="UP000065734">
    <property type="component" value="Chromosome I"/>
</dbReference>
<keyword evidence="8 9" id="KW-0961">Cell wall biogenesis/degradation</keyword>
<gene>
    <name evidence="13" type="primary">ybiS_2</name>
    <name evidence="12" type="ORF">BV133_2841</name>
    <name evidence="13" type="ORF">BVIRIDIS_13480</name>
</gene>
<evidence type="ECO:0000256" key="3">
    <source>
        <dbReference type="ARBA" id="ARBA00022676"/>
    </source>
</evidence>
<dbReference type="GO" id="GO:0016757">
    <property type="term" value="F:glycosyltransferase activity"/>
    <property type="evidence" value="ECO:0007669"/>
    <property type="project" value="UniProtKB-KW"/>
</dbReference>
<dbReference type="AlphaFoldDB" id="A0A0H5BH39"/>
<feature type="active site" description="Proton donor/acceptor" evidence="9">
    <location>
        <position position="164"/>
    </location>
</feature>
<keyword evidence="3" id="KW-0328">Glycosyltransferase</keyword>
<evidence type="ECO:0000256" key="9">
    <source>
        <dbReference type="PROSITE-ProRule" id="PRU01373"/>
    </source>
</evidence>
<keyword evidence="10" id="KW-0732">Signal</keyword>
<dbReference type="Gene3D" id="2.40.440.10">
    <property type="entry name" value="L,D-transpeptidase catalytic domain-like"/>
    <property type="match status" value="1"/>
</dbReference>
<evidence type="ECO:0000259" key="11">
    <source>
        <dbReference type="PROSITE" id="PS52029"/>
    </source>
</evidence>
<dbReference type="InterPro" id="IPR005490">
    <property type="entry name" value="LD_TPept_cat_dom"/>
</dbReference>
<dbReference type="InterPro" id="IPR050979">
    <property type="entry name" value="LD-transpeptidase"/>
</dbReference>
<dbReference type="OrthoDB" id="8478453at2"/>
<keyword evidence="7 9" id="KW-0573">Peptidoglycan synthesis</keyword>
<evidence type="ECO:0000256" key="1">
    <source>
        <dbReference type="ARBA" id="ARBA00004752"/>
    </source>
</evidence>
<dbReference type="PROSITE" id="PS52029">
    <property type="entry name" value="LD_TPASE"/>
    <property type="match status" value="1"/>
</dbReference>
<keyword evidence="14" id="KW-1185">Reference proteome</keyword>
<comment type="similarity">
    <text evidence="2">Belongs to the YkuD family.</text>
</comment>
<dbReference type="PANTHER" id="PTHR30582">
    <property type="entry name" value="L,D-TRANSPEPTIDASE"/>
    <property type="match status" value="1"/>
</dbReference>
<dbReference type="KEGG" id="bvr:BVIR_1903"/>
<dbReference type="Pfam" id="PF03734">
    <property type="entry name" value="YkuD"/>
    <property type="match status" value="1"/>
</dbReference>
<feature type="domain" description="L,D-TPase catalytic" evidence="11">
    <location>
        <begin position="67"/>
        <end position="204"/>
    </location>
</feature>
<reference evidence="12" key="1">
    <citation type="journal article" date="2015" name="Genome Announc.">
        <title>Complete Genome Sequence of the Bacteriochlorophyll b-Producing Photosynthetic Bacterium Blastochloris viridis.</title>
        <authorList>
            <person name="Tsukatani Y."/>
            <person name="Hirose Y."/>
            <person name="Harada J."/>
            <person name="Misawa N."/>
            <person name="Mori K."/>
            <person name="Inoue K."/>
            <person name="Tamiaki H."/>
        </authorList>
    </citation>
    <scope>NUCLEOTIDE SEQUENCE [LARGE SCALE GENOMIC DNA]</scope>
    <source>
        <strain evidence="12">DSM 133</strain>
    </source>
</reference>
<dbReference type="PROSITE" id="PS51257">
    <property type="entry name" value="PROKAR_LIPOPROTEIN"/>
    <property type="match status" value="1"/>
</dbReference>
<dbReference type="EMBL" id="LN907867">
    <property type="protein sequence ID" value="CUU42339.1"/>
    <property type="molecule type" value="Genomic_DNA"/>
</dbReference>
<evidence type="ECO:0000256" key="4">
    <source>
        <dbReference type="ARBA" id="ARBA00022679"/>
    </source>
</evidence>